<keyword evidence="3" id="KW-1185">Reference proteome</keyword>
<comment type="caution">
    <text evidence="2">The sequence shown here is derived from an EMBL/GenBank/DDBJ whole genome shotgun (WGS) entry which is preliminary data.</text>
</comment>
<accession>A0AAE0ZTE9</accession>
<dbReference type="AlphaFoldDB" id="A0AAE0ZTE9"/>
<feature type="domain" description="DUF7869" evidence="1">
    <location>
        <begin position="91"/>
        <end position="151"/>
    </location>
</feature>
<name>A0AAE0ZTE9_9GAST</name>
<reference evidence="2" key="1">
    <citation type="journal article" date="2023" name="G3 (Bethesda)">
        <title>A reference genome for the long-term kleptoplast-retaining sea slug Elysia crispata morphotype clarki.</title>
        <authorList>
            <person name="Eastman K.E."/>
            <person name="Pendleton A.L."/>
            <person name="Shaikh M.A."/>
            <person name="Suttiyut T."/>
            <person name="Ogas R."/>
            <person name="Tomko P."/>
            <person name="Gavelis G."/>
            <person name="Widhalm J.R."/>
            <person name="Wisecaver J.H."/>
        </authorList>
    </citation>
    <scope>NUCLEOTIDE SEQUENCE</scope>
    <source>
        <strain evidence="2">ECLA1</strain>
    </source>
</reference>
<dbReference type="Pfam" id="PF25273">
    <property type="entry name" value="DUF7869"/>
    <property type="match status" value="1"/>
</dbReference>
<gene>
    <name evidence="2" type="ORF">RRG08_030967</name>
</gene>
<dbReference type="Proteomes" id="UP001283361">
    <property type="component" value="Unassembled WGS sequence"/>
</dbReference>
<evidence type="ECO:0000313" key="2">
    <source>
        <dbReference type="EMBL" id="KAK3775298.1"/>
    </source>
</evidence>
<dbReference type="EMBL" id="JAWDGP010003344">
    <property type="protein sequence ID" value="KAK3775298.1"/>
    <property type="molecule type" value="Genomic_DNA"/>
</dbReference>
<evidence type="ECO:0000313" key="3">
    <source>
        <dbReference type="Proteomes" id="UP001283361"/>
    </source>
</evidence>
<sequence>MDARRTPDDQEVITSVDLQKVMMPPRLPGVKSCPFTRRIIVVYEPFAGLGTSSNNIAVVWNESVTGRNIDDISCSAYWSFFKMERDAKSFILWGDNCSAQDKNRTFFSFLATAVNSQDISADEITFKYLKSSHTFTAADSVHHNIERELKKCGDVRDFQV</sequence>
<dbReference type="InterPro" id="IPR057191">
    <property type="entry name" value="DUF7869"/>
</dbReference>
<evidence type="ECO:0000259" key="1">
    <source>
        <dbReference type="Pfam" id="PF25273"/>
    </source>
</evidence>
<organism evidence="2 3">
    <name type="scientific">Elysia crispata</name>
    <name type="common">lettuce slug</name>
    <dbReference type="NCBI Taxonomy" id="231223"/>
    <lineage>
        <taxon>Eukaryota</taxon>
        <taxon>Metazoa</taxon>
        <taxon>Spiralia</taxon>
        <taxon>Lophotrochozoa</taxon>
        <taxon>Mollusca</taxon>
        <taxon>Gastropoda</taxon>
        <taxon>Heterobranchia</taxon>
        <taxon>Euthyneura</taxon>
        <taxon>Panpulmonata</taxon>
        <taxon>Sacoglossa</taxon>
        <taxon>Placobranchoidea</taxon>
        <taxon>Plakobranchidae</taxon>
        <taxon>Elysia</taxon>
    </lineage>
</organism>
<protein>
    <recommendedName>
        <fullName evidence="1">DUF7869 domain-containing protein</fullName>
    </recommendedName>
</protein>
<proteinExistence type="predicted"/>